<dbReference type="Pfam" id="PF09992">
    <property type="entry name" value="NAGPA"/>
    <property type="match status" value="1"/>
</dbReference>
<evidence type="ECO:0000259" key="1">
    <source>
        <dbReference type="Pfam" id="PF09992"/>
    </source>
</evidence>
<reference evidence="2 3" key="1">
    <citation type="submission" date="2015-09" db="EMBL/GenBank/DDBJ databases">
        <title>Complete genome sequence of a benzo[a]pyrene-degrading bacterium Altererythrobacter epoxidivorans CGMCC 1.7731T.</title>
        <authorList>
            <person name="Li Z."/>
            <person name="Cheng H."/>
            <person name="Huo Y."/>
            <person name="Xu X."/>
        </authorList>
    </citation>
    <scope>NUCLEOTIDE SEQUENCE [LARGE SCALE GENOMIC DNA]</scope>
    <source>
        <strain evidence="2 3">CGMCC 1.7731</strain>
    </source>
</reference>
<dbReference type="EMBL" id="CP012669">
    <property type="protein sequence ID" value="ALE16519.1"/>
    <property type="molecule type" value="Genomic_DNA"/>
</dbReference>
<organism evidence="2 3">
    <name type="scientific">Altererythrobacter epoxidivorans</name>
    <dbReference type="NCBI Taxonomy" id="361183"/>
    <lineage>
        <taxon>Bacteria</taxon>
        <taxon>Pseudomonadati</taxon>
        <taxon>Pseudomonadota</taxon>
        <taxon>Alphaproteobacteria</taxon>
        <taxon>Sphingomonadales</taxon>
        <taxon>Erythrobacteraceae</taxon>
        <taxon>Altererythrobacter</taxon>
    </lineage>
</organism>
<dbReference type="RefSeq" id="WP_061924095.1">
    <property type="nucleotide sequence ID" value="NZ_CP012669.1"/>
</dbReference>
<dbReference type="OrthoDB" id="5515706at2"/>
<dbReference type="Proteomes" id="UP000057938">
    <property type="component" value="Chromosome"/>
</dbReference>
<accession>A0A0M5L2L7</accession>
<evidence type="ECO:0000313" key="3">
    <source>
        <dbReference type="Proteomes" id="UP000057938"/>
    </source>
</evidence>
<dbReference type="InterPro" id="IPR018711">
    <property type="entry name" value="NAGPA"/>
</dbReference>
<feature type="domain" description="Phosphodiester glycosidase" evidence="1">
    <location>
        <begin position="110"/>
        <end position="256"/>
    </location>
</feature>
<sequence>MKRVLLLATLALSACTQEPEGKAVTVIEFGENGETTIRQTGADQAEPAEEVAAKSDQDDACEVVTFEQVALTHCVADPAKNRITTALGPEGGAPYRSLAAYSNTVDKADVAFAMNAGMYDGEGKPIGYYVEESNRAKELNQADGPGNFHMKPNGVFYGTGGSWQVKTSDEFYRTVGTRPEFGTQSGPMLVVDGKLHPEITDNGPSKAIRNGVGVDKAGRAHFVISNSPLSFGQLARYFRDELKTPNALFLDGNVSSLWNPASGRLDKGVPIGPLIVVTRKQP</sequence>
<dbReference type="STRING" id="361183.AMC99_01225"/>
<dbReference type="PROSITE" id="PS51257">
    <property type="entry name" value="PROKAR_LIPOPROTEIN"/>
    <property type="match status" value="1"/>
</dbReference>
<keyword evidence="3" id="KW-1185">Reference proteome</keyword>
<dbReference type="PATRIC" id="fig|361183.4.peg.1196"/>
<dbReference type="AlphaFoldDB" id="A0A0M5L2L7"/>
<gene>
    <name evidence="2" type="ORF">AMC99_01225</name>
</gene>
<proteinExistence type="predicted"/>
<evidence type="ECO:0000313" key="2">
    <source>
        <dbReference type="EMBL" id="ALE16519.1"/>
    </source>
</evidence>
<dbReference type="KEGG" id="aep:AMC99_01225"/>
<name>A0A0M5L2L7_9SPHN</name>
<protein>
    <recommendedName>
        <fullName evidence="1">Phosphodiester glycosidase domain-containing protein</fullName>
    </recommendedName>
</protein>